<evidence type="ECO:0000256" key="3">
    <source>
        <dbReference type="SAM" id="MobiDB-lite"/>
    </source>
</evidence>
<evidence type="ECO:0000256" key="1">
    <source>
        <dbReference type="ARBA" id="ARBA00022737"/>
    </source>
</evidence>
<accession>A0A267DNU3</accession>
<keyword evidence="5" id="KW-1185">Reference proteome</keyword>
<dbReference type="Gene3D" id="1.25.40.20">
    <property type="entry name" value="Ankyrin repeat-containing domain"/>
    <property type="match status" value="4"/>
</dbReference>
<evidence type="ECO:0000256" key="2">
    <source>
        <dbReference type="ARBA" id="ARBA00023043"/>
    </source>
</evidence>
<proteinExistence type="predicted"/>
<keyword evidence="1" id="KW-0677">Repeat</keyword>
<dbReference type="Proteomes" id="UP000215902">
    <property type="component" value="Unassembled WGS sequence"/>
</dbReference>
<name>A0A267DNU3_9PLAT</name>
<comment type="caution">
    <text evidence="4">The sequence shown here is derived from an EMBL/GenBank/DDBJ whole genome shotgun (WGS) entry which is preliminary data.</text>
</comment>
<dbReference type="PANTHER" id="PTHR24198:SF165">
    <property type="entry name" value="ANKYRIN REPEAT-CONTAINING PROTEIN-RELATED"/>
    <property type="match status" value="1"/>
</dbReference>
<dbReference type="Pfam" id="PF13637">
    <property type="entry name" value="Ank_4"/>
    <property type="match status" value="1"/>
</dbReference>
<dbReference type="SMART" id="SM00248">
    <property type="entry name" value="ANK"/>
    <property type="match status" value="12"/>
</dbReference>
<dbReference type="InterPro" id="IPR036770">
    <property type="entry name" value="Ankyrin_rpt-contain_sf"/>
</dbReference>
<evidence type="ECO:0000313" key="5">
    <source>
        <dbReference type="Proteomes" id="UP000215902"/>
    </source>
</evidence>
<keyword evidence="2" id="KW-0040">ANK repeat</keyword>
<dbReference type="PANTHER" id="PTHR24198">
    <property type="entry name" value="ANKYRIN REPEAT AND PROTEIN KINASE DOMAIN-CONTAINING PROTEIN"/>
    <property type="match status" value="1"/>
</dbReference>
<reference evidence="4 5" key="1">
    <citation type="submission" date="2017-06" db="EMBL/GenBank/DDBJ databases">
        <title>A platform for efficient transgenesis in Macrostomum lignano, a flatworm model organism for stem cell research.</title>
        <authorList>
            <person name="Berezikov E."/>
        </authorList>
    </citation>
    <scope>NUCLEOTIDE SEQUENCE [LARGE SCALE GENOMIC DNA]</scope>
    <source>
        <strain evidence="4">DV1</strain>
        <tissue evidence="4">Whole organism</tissue>
    </source>
</reference>
<feature type="compositionally biased region" description="Basic residues" evidence="3">
    <location>
        <begin position="1"/>
        <end position="10"/>
    </location>
</feature>
<feature type="region of interest" description="Disordered" evidence="3">
    <location>
        <begin position="1"/>
        <end position="20"/>
    </location>
</feature>
<sequence>KCKSRERRRVTAQLRTRTAPGETSTVAMETKIAEALQNEDSERLQQLCRQLDSNPTVTLEGFDADAEPPAQSVAHQLACRSRSAKALSALLRQVGPGCLASRNACGDTPLHCAARYQTDAWLQLICDRLQLDDVDFDVAAAFRQPGRSRRTPAHSAAQNRRSNSALRWLVRHCGSGCLADTDEFGFTAVHLAAWHQGVNSMELLRDVLGGTACFLQQGRCGRTAVHCAAVNPNGNSTLKWLIKECGRACLEIEDSYGDTVLHLAARHQPGTEAMRLAQRELGTAGSFACFRRRGRWKRTVVHSAATNPKDNLALKWLARQSGRDCLAAVDKFGNSPVHLAAWKQGTDSMELMTRSLGPDCFLQQDQWDRTAVHWAAMNRGGNSVLRWLVAQLGPDCLKQPNSFGNTPVHLAAWKQGADSMELMKNELGSECFSWLGQCGRSVVHKAALNQASCEALKWLVEQLGSDRLREKDNQGNSAAHLAAWKQGEESLSFIVDKIGTKMFKERGNFDWTAAHMAAQNSGSALAWCINELGPDCLKAKDLRGRTPAHLAARHLGAASLSLIKDSLGAAAFDNLKDFDGRTVADYAAESGDEAEWMLGWIVEQQEEEEQTRKSHSE</sequence>
<dbReference type="SUPFAM" id="SSF48403">
    <property type="entry name" value="Ankyrin repeat"/>
    <property type="match status" value="2"/>
</dbReference>
<dbReference type="STRING" id="282301.A0A267DNU3"/>
<feature type="non-terminal residue" evidence="4">
    <location>
        <position position="1"/>
    </location>
</feature>
<dbReference type="OrthoDB" id="432281at2759"/>
<dbReference type="AlphaFoldDB" id="A0A267DNU3"/>
<dbReference type="InterPro" id="IPR002110">
    <property type="entry name" value="Ankyrin_rpt"/>
</dbReference>
<gene>
    <name evidence="4" type="ORF">BOX15_Mlig004931g1</name>
</gene>
<protein>
    <submittedName>
        <fullName evidence="4">Uncharacterized protein</fullName>
    </submittedName>
</protein>
<evidence type="ECO:0000313" key="4">
    <source>
        <dbReference type="EMBL" id="PAA50941.1"/>
    </source>
</evidence>
<dbReference type="EMBL" id="NIVC01003531">
    <property type="protein sequence ID" value="PAA50941.1"/>
    <property type="molecule type" value="Genomic_DNA"/>
</dbReference>
<organism evidence="4 5">
    <name type="scientific">Macrostomum lignano</name>
    <dbReference type="NCBI Taxonomy" id="282301"/>
    <lineage>
        <taxon>Eukaryota</taxon>
        <taxon>Metazoa</taxon>
        <taxon>Spiralia</taxon>
        <taxon>Lophotrochozoa</taxon>
        <taxon>Platyhelminthes</taxon>
        <taxon>Rhabditophora</taxon>
        <taxon>Macrostomorpha</taxon>
        <taxon>Macrostomida</taxon>
        <taxon>Macrostomidae</taxon>
        <taxon>Macrostomum</taxon>
    </lineage>
</organism>